<dbReference type="GO" id="GO:0004672">
    <property type="term" value="F:protein kinase activity"/>
    <property type="evidence" value="ECO:0007669"/>
    <property type="project" value="InterPro"/>
</dbReference>
<dbReference type="PROSITE" id="PS50011">
    <property type="entry name" value="PROTEIN_KINASE_DOM"/>
    <property type="match status" value="1"/>
</dbReference>
<proteinExistence type="predicted"/>
<feature type="domain" description="Protein kinase" evidence="2">
    <location>
        <begin position="92"/>
        <end position="153"/>
    </location>
</feature>
<accession>A0A314XF56</accession>
<keyword evidence="3" id="KW-0418">Kinase</keyword>
<organism evidence="3 4">
    <name type="scientific">Prunus yedoensis var. nudiflora</name>
    <dbReference type="NCBI Taxonomy" id="2094558"/>
    <lineage>
        <taxon>Eukaryota</taxon>
        <taxon>Viridiplantae</taxon>
        <taxon>Streptophyta</taxon>
        <taxon>Embryophyta</taxon>
        <taxon>Tracheophyta</taxon>
        <taxon>Spermatophyta</taxon>
        <taxon>Magnoliopsida</taxon>
        <taxon>eudicotyledons</taxon>
        <taxon>Gunneridae</taxon>
        <taxon>Pentapetalae</taxon>
        <taxon>rosids</taxon>
        <taxon>fabids</taxon>
        <taxon>Rosales</taxon>
        <taxon>Rosaceae</taxon>
        <taxon>Amygdaloideae</taxon>
        <taxon>Amygdaleae</taxon>
        <taxon>Prunus</taxon>
    </lineage>
</organism>
<keyword evidence="4" id="KW-1185">Reference proteome</keyword>
<evidence type="ECO:0000259" key="2">
    <source>
        <dbReference type="PROSITE" id="PS50011"/>
    </source>
</evidence>
<dbReference type="PROSITE" id="PS00107">
    <property type="entry name" value="PROTEIN_KINASE_ATP"/>
    <property type="match status" value="1"/>
</dbReference>
<feature type="binding site" evidence="1">
    <location>
        <position position="121"/>
    </location>
    <ligand>
        <name>ATP</name>
        <dbReference type="ChEBI" id="CHEBI:30616"/>
    </ligand>
</feature>
<dbReference type="Gene3D" id="3.30.200.20">
    <property type="entry name" value="Phosphorylase Kinase, domain 1"/>
    <property type="match status" value="1"/>
</dbReference>
<keyword evidence="1" id="KW-0547">Nucleotide-binding</keyword>
<dbReference type="InterPro" id="IPR017441">
    <property type="entry name" value="Protein_kinase_ATP_BS"/>
</dbReference>
<dbReference type="SUPFAM" id="SSF56112">
    <property type="entry name" value="Protein kinase-like (PK-like)"/>
    <property type="match status" value="1"/>
</dbReference>
<evidence type="ECO:0000313" key="3">
    <source>
        <dbReference type="EMBL" id="PQP91822.1"/>
    </source>
</evidence>
<dbReference type="Proteomes" id="UP000250321">
    <property type="component" value="Unassembled WGS sequence"/>
</dbReference>
<gene>
    <name evidence="3" type="ORF">Pyn_34045</name>
</gene>
<comment type="caution">
    <text evidence="3">The sequence shown here is derived from an EMBL/GenBank/DDBJ whole genome shotgun (WGS) entry which is preliminary data.</text>
</comment>
<evidence type="ECO:0000313" key="4">
    <source>
        <dbReference type="Proteomes" id="UP000250321"/>
    </source>
</evidence>
<dbReference type="GO" id="GO:0005524">
    <property type="term" value="F:ATP binding"/>
    <property type="evidence" value="ECO:0007669"/>
    <property type="project" value="UniProtKB-UniRule"/>
</dbReference>
<dbReference type="InterPro" id="IPR011009">
    <property type="entry name" value="Kinase-like_dom_sf"/>
</dbReference>
<dbReference type="OrthoDB" id="1738954at2759"/>
<dbReference type="EMBL" id="PJQY01002662">
    <property type="protein sequence ID" value="PQP91822.1"/>
    <property type="molecule type" value="Genomic_DNA"/>
</dbReference>
<dbReference type="AlphaFoldDB" id="A0A314XF56"/>
<dbReference type="InterPro" id="IPR000719">
    <property type="entry name" value="Prot_kinase_dom"/>
</dbReference>
<protein>
    <submittedName>
        <fullName evidence="3">Serine/threonine-protein kinase PEPKR2</fullName>
    </submittedName>
</protein>
<dbReference type="STRING" id="2094558.A0A314XF56"/>
<name>A0A314XF56_PRUYE</name>
<reference evidence="3 4" key="1">
    <citation type="submission" date="2018-02" db="EMBL/GenBank/DDBJ databases">
        <title>Draft genome of wild Prunus yedoensis var. nudiflora.</title>
        <authorList>
            <person name="Baek S."/>
            <person name="Kim J.-H."/>
            <person name="Choi K."/>
            <person name="Kim G.-B."/>
            <person name="Cho A."/>
            <person name="Jang H."/>
            <person name="Shin C.-H."/>
            <person name="Yu H.-J."/>
            <person name="Mun J.-H."/>
        </authorList>
    </citation>
    <scope>NUCLEOTIDE SEQUENCE [LARGE SCALE GENOMIC DNA]</scope>
    <source>
        <strain evidence="4">cv. Jeju island</strain>
        <tissue evidence="3">Leaf</tissue>
    </source>
</reference>
<keyword evidence="1" id="KW-0067">ATP-binding</keyword>
<evidence type="ECO:0000256" key="1">
    <source>
        <dbReference type="PROSITE-ProRule" id="PRU10141"/>
    </source>
</evidence>
<keyword evidence="3" id="KW-0808">Transferase</keyword>
<sequence>MRKKRKGGEADPCLDLPEDVTSKACNSRSSILTSHYSLEDYTRLKKRLAGIATAPPCGTSSLVAPGRGIKRKIGCIDVATQMGRKNKIEEDIVSGETLGHGKFGSVWLCQSRISGAEYACKTLKKGEETVHREVEIMQHLSGHPAGCDIAGCV</sequence>